<feature type="region of interest" description="Disordered" evidence="2">
    <location>
        <begin position="485"/>
        <end position="660"/>
    </location>
</feature>
<dbReference type="PANTHER" id="PTHR11864:SF0">
    <property type="entry name" value="PRP40 PRE-MRNA PROCESSING FACTOR 40 HOMOLOG A (YEAST)"/>
    <property type="match status" value="1"/>
</dbReference>
<gene>
    <name evidence="6" type="primary">Aste57867_2517</name>
    <name evidence="5" type="ORF">As57867_002510</name>
    <name evidence="6" type="ORF">ASTE57867_2517</name>
</gene>
<feature type="compositionally biased region" description="Basic and acidic residues" evidence="2">
    <location>
        <begin position="380"/>
        <end position="395"/>
    </location>
</feature>
<evidence type="ECO:0000259" key="3">
    <source>
        <dbReference type="PROSITE" id="PS50020"/>
    </source>
</evidence>
<dbReference type="Pfam" id="PF00397">
    <property type="entry name" value="WW"/>
    <property type="match status" value="2"/>
</dbReference>
<feature type="compositionally biased region" description="Basic and acidic residues" evidence="2">
    <location>
        <begin position="513"/>
        <end position="524"/>
    </location>
</feature>
<organism evidence="6 7">
    <name type="scientific">Aphanomyces stellatus</name>
    <dbReference type="NCBI Taxonomy" id="120398"/>
    <lineage>
        <taxon>Eukaryota</taxon>
        <taxon>Sar</taxon>
        <taxon>Stramenopiles</taxon>
        <taxon>Oomycota</taxon>
        <taxon>Saprolegniomycetes</taxon>
        <taxon>Saprolegniales</taxon>
        <taxon>Verrucalvaceae</taxon>
        <taxon>Aphanomyces</taxon>
    </lineage>
</organism>
<feature type="domain" description="B box-type" evidence="4">
    <location>
        <begin position="808"/>
        <end position="854"/>
    </location>
</feature>
<evidence type="ECO:0000256" key="2">
    <source>
        <dbReference type="SAM" id="MobiDB-lite"/>
    </source>
</evidence>
<feature type="compositionally biased region" description="Basic and acidic residues" evidence="2">
    <location>
        <begin position="449"/>
        <end position="465"/>
    </location>
</feature>
<reference evidence="6 7" key="1">
    <citation type="submission" date="2019-03" db="EMBL/GenBank/DDBJ databases">
        <authorList>
            <person name="Gaulin E."/>
            <person name="Dumas B."/>
        </authorList>
    </citation>
    <scope>NUCLEOTIDE SEQUENCE [LARGE SCALE GENOMIC DNA]</scope>
    <source>
        <strain evidence="6">CBS 568.67</strain>
    </source>
</reference>
<keyword evidence="1" id="KW-0479">Metal-binding</keyword>
<dbReference type="InterPro" id="IPR001202">
    <property type="entry name" value="WW_dom"/>
</dbReference>
<accession>A0A485K8U9</accession>
<dbReference type="Gene3D" id="2.20.70.10">
    <property type="match status" value="2"/>
</dbReference>
<feature type="region of interest" description="Disordered" evidence="2">
    <location>
        <begin position="214"/>
        <end position="296"/>
    </location>
</feature>
<dbReference type="AlphaFoldDB" id="A0A485K8U9"/>
<dbReference type="GO" id="GO:0045292">
    <property type="term" value="P:mRNA cis splicing, via spliceosome"/>
    <property type="evidence" value="ECO:0007669"/>
    <property type="project" value="InterPro"/>
</dbReference>
<dbReference type="GO" id="GO:0003723">
    <property type="term" value="F:RNA binding"/>
    <property type="evidence" value="ECO:0007669"/>
    <property type="project" value="TreeGrafter"/>
</dbReference>
<evidence type="ECO:0000313" key="6">
    <source>
        <dbReference type="EMBL" id="VFT79716.1"/>
    </source>
</evidence>
<feature type="domain" description="WW" evidence="3">
    <location>
        <begin position="684"/>
        <end position="717"/>
    </location>
</feature>
<reference evidence="5" key="2">
    <citation type="submission" date="2019-06" db="EMBL/GenBank/DDBJ databases">
        <title>Genomics analysis of Aphanomyces spp. identifies a new class of oomycete effector associated with host adaptation.</title>
        <authorList>
            <person name="Gaulin E."/>
        </authorList>
    </citation>
    <scope>NUCLEOTIDE SEQUENCE</scope>
    <source>
        <strain evidence="5">CBS 578.67</strain>
    </source>
</reference>
<dbReference type="SUPFAM" id="SSF51045">
    <property type="entry name" value="WW domain"/>
    <property type="match status" value="2"/>
</dbReference>
<evidence type="ECO:0000259" key="4">
    <source>
        <dbReference type="PROSITE" id="PS50119"/>
    </source>
</evidence>
<feature type="region of interest" description="Disordered" evidence="2">
    <location>
        <begin position="1009"/>
        <end position="1041"/>
    </location>
</feature>
<dbReference type="EMBL" id="CAADRA010000309">
    <property type="protein sequence ID" value="VFT79716.1"/>
    <property type="molecule type" value="Genomic_DNA"/>
</dbReference>
<evidence type="ECO:0000256" key="1">
    <source>
        <dbReference type="PROSITE-ProRule" id="PRU00024"/>
    </source>
</evidence>
<evidence type="ECO:0000313" key="5">
    <source>
        <dbReference type="EMBL" id="KAF0717064.1"/>
    </source>
</evidence>
<dbReference type="PROSITE" id="PS50020">
    <property type="entry name" value="WW_DOMAIN_2"/>
    <property type="match status" value="2"/>
</dbReference>
<dbReference type="SMART" id="SM00456">
    <property type="entry name" value="WW"/>
    <property type="match status" value="2"/>
</dbReference>
<dbReference type="OrthoDB" id="187617at2759"/>
<keyword evidence="1" id="KW-0863">Zinc-finger</keyword>
<dbReference type="CDD" id="cd00201">
    <property type="entry name" value="WW"/>
    <property type="match status" value="2"/>
</dbReference>
<proteinExistence type="predicted"/>
<keyword evidence="7" id="KW-1185">Reference proteome</keyword>
<dbReference type="GO" id="GO:0005685">
    <property type="term" value="C:U1 snRNP"/>
    <property type="evidence" value="ECO:0007669"/>
    <property type="project" value="TreeGrafter"/>
</dbReference>
<dbReference type="InterPro" id="IPR036020">
    <property type="entry name" value="WW_dom_sf"/>
</dbReference>
<dbReference type="InterPro" id="IPR039726">
    <property type="entry name" value="Prp40-like"/>
</dbReference>
<dbReference type="PANTHER" id="PTHR11864">
    <property type="entry name" value="PRE-MRNA-PROCESSING PROTEIN PRP40"/>
    <property type="match status" value="1"/>
</dbReference>
<feature type="compositionally biased region" description="Acidic residues" evidence="2">
    <location>
        <begin position="234"/>
        <end position="245"/>
    </location>
</feature>
<dbReference type="CDD" id="cd19757">
    <property type="entry name" value="Bbox1"/>
    <property type="match status" value="2"/>
</dbReference>
<keyword evidence="1" id="KW-0862">Zinc</keyword>
<feature type="region of interest" description="Disordered" evidence="2">
    <location>
        <begin position="154"/>
        <end position="184"/>
    </location>
</feature>
<dbReference type="Proteomes" id="UP000332933">
    <property type="component" value="Unassembled WGS sequence"/>
</dbReference>
<feature type="compositionally biased region" description="Acidic residues" evidence="2">
    <location>
        <begin position="1011"/>
        <end position="1022"/>
    </location>
</feature>
<protein>
    <submittedName>
        <fullName evidence="6">Aste57867_2517 protein</fullName>
    </submittedName>
</protein>
<feature type="compositionally biased region" description="Basic residues" evidence="2">
    <location>
        <begin position="566"/>
        <end position="575"/>
    </location>
</feature>
<dbReference type="GO" id="GO:0071004">
    <property type="term" value="C:U2-type prespliceosome"/>
    <property type="evidence" value="ECO:0007669"/>
    <property type="project" value="TreeGrafter"/>
</dbReference>
<feature type="region of interest" description="Disordered" evidence="2">
    <location>
        <begin position="713"/>
        <end position="737"/>
    </location>
</feature>
<evidence type="ECO:0000313" key="7">
    <source>
        <dbReference type="Proteomes" id="UP000332933"/>
    </source>
</evidence>
<dbReference type="InterPro" id="IPR000315">
    <property type="entry name" value="Znf_B-box"/>
</dbReference>
<feature type="compositionally biased region" description="Pro residues" evidence="2">
    <location>
        <begin position="720"/>
        <end position="730"/>
    </location>
</feature>
<feature type="region of interest" description="Disordered" evidence="2">
    <location>
        <begin position="449"/>
        <end position="472"/>
    </location>
</feature>
<dbReference type="EMBL" id="VJMH01000309">
    <property type="protein sequence ID" value="KAF0717064.1"/>
    <property type="molecule type" value="Genomic_DNA"/>
</dbReference>
<dbReference type="PROSITE" id="PS50119">
    <property type="entry name" value="ZF_BBOX"/>
    <property type="match status" value="1"/>
</dbReference>
<feature type="domain" description="WW" evidence="3">
    <location>
        <begin position="175"/>
        <end position="204"/>
    </location>
</feature>
<dbReference type="GO" id="GO:0008270">
    <property type="term" value="F:zinc ion binding"/>
    <property type="evidence" value="ECO:0007669"/>
    <property type="project" value="UniProtKB-KW"/>
</dbReference>
<feature type="region of interest" description="Disordered" evidence="2">
    <location>
        <begin position="317"/>
        <end position="412"/>
    </location>
</feature>
<sequence>MSDAGSDGQVADTSPVDVLFEGFAKRKSGGGRSLKPCHLRIYSDGVVVDLENEREYTLLDVSDWQVDQKKIREAEITDAGLRVDCHGDGEKVVTLWLVLPTEQERHKWKVYLVAALHPNSKEGVRVRQMVAQQHRQEMIREAELERTRLVVEEAKKPKKKKKKTKDDNNLFDPSNPWRQYKSDDGQPYFYNSITGESKWTLDDQDLATANPRLRRQASAVKKRESVYEPTPDIIIDEEQDDDDWDDSRQAKANMPPRESTLTREASVKRPSTKKKRDSVVAMESHPLEETLGAMEDSIKPVVNEPVVDPALAMLQKSRRMADGGEDVVPVPTAQDATESKKVTFQESEEAPPASRKPKKQVANALEMMLGRGPPSMLSRMESKTAENEGKDEPASRQRPQAAEEDELPDDLTLTTAERLKLKRQQRLNQMFTAADEDDTDLFLKELAAKKKAKEAVDAPTSEEKAGGVAEDPFQFPMDEWLDVEKEILLQHPTPDAPPVDDSMDDEAAPVESNIRDDSEPAPEPKKKKKTKKLAIAPPAPPPAPVVEALPQPLKKSKSARENGEKKSKKASKSKPKLPPVDVLESSDDEETPTKKKKKPVENIPHKLRRERSSKRDKINVLESSSDQSPPPREKKEKGKHRQETPVVQQPPPAVVKYSLEQKAAELLQESQSDQSVQLYHNATEPDGPAWTEHTAPDGRVYYYNNKTQQSVWEKPAELRQPPPESPPKPKPTSSLQPPYVPVDTALVAFEPSTLIPPHVKLDVSVCPHCHAVPPTQRCVECESVFCDACCANHHLRYGSMFNHTMALLSVPFCHSCEAASASQSCVECQVNLCDACASFLHRKPPKHLHRRVPVQYGVPSIPSNPMASGGGVQSRPPMMAIQPMVYVPQQPPGLFYQPLVQQPNMQSMPATQMPFPMHPQSQQPPMIFQGTMAAQGASSQNMVMMPATAPMQQPMAQPVDQTANVGAVPLAQLPRCLVCRGRGVGLVQANGKCDHCDRKIQFQPAKVLGDVDWDDDDDDDDDFKAVKASQQHDSDSSSDWE</sequence>
<name>A0A485K8U9_9STRA</name>